<evidence type="ECO:0000259" key="6">
    <source>
        <dbReference type="PROSITE" id="PS51078"/>
    </source>
</evidence>
<keyword evidence="1" id="KW-0805">Transcription regulation</keyword>
<dbReference type="SUPFAM" id="SSF46785">
    <property type="entry name" value="Winged helix' DNA-binding domain"/>
    <property type="match status" value="1"/>
</dbReference>
<dbReference type="PANTHER" id="PTHR30136">
    <property type="entry name" value="HELIX-TURN-HELIX TRANSCRIPTIONAL REGULATOR, ICLR FAMILY"/>
    <property type="match status" value="1"/>
</dbReference>
<dbReference type="FunFam" id="1.10.10.10:FF:000056">
    <property type="entry name" value="IclR family transcriptional regulator"/>
    <property type="match status" value="1"/>
</dbReference>
<dbReference type="InterPro" id="IPR005471">
    <property type="entry name" value="Tscrpt_reg_IclR_N"/>
</dbReference>
<evidence type="ECO:0000256" key="2">
    <source>
        <dbReference type="ARBA" id="ARBA00023125"/>
    </source>
</evidence>
<dbReference type="AlphaFoldDB" id="A0A5D3WKC9"/>
<keyword evidence="8" id="KW-1185">Reference proteome</keyword>
<accession>A0A5D3WKC9</accession>
<dbReference type="SUPFAM" id="SSF55781">
    <property type="entry name" value="GAF domain-like"/>
    <property type="match status" value="1"/>
</dbReference>
<dbReference type="InterPro" id="IPR014757">
    <property type="entry name" value="Tscrpt_reg_IclR_C"/>
</dbReference>
<dbReference type="InterPro" id="IPR036388">
    <property type="entry name" value="WH-like_DNA-bd_sf"/>
</dbReference>
<dbReference type="Gene3D" id="1.10.10.10">
    <property type="entry name" value="Winged helix-like DNA-binding domain superfamily/Winged helix DNA-binding domain"/>
    <property type="match status" value="1"/>
</dbReference>
<dbReference type="GO" id="GO:0003677">
    <property type="term" value="F:DNA binding"/>
    <property type="evidence" value="ECO:0007669"/>
    <property type="project" value="UniProtKB-KW"/>
</dbReference>
<proteinExistence type="predicted"/>
<dbReference type="InterPro" id="IPR029016">
    <property type="entry name" value="GAF-like_dom_sf"/>
</dbReference>
<evidence type="ECO:0000313" key="7">
    <source>
        <dbReference type="EMBL" id="TYO99412.1"/>
    </source>
</evidence>
<evidence type="ECO:0000256" key="4">
    <source>
        <dbReference type="SAM" id="MobiDB-lite"/>
    </source>
</evidence>
<feature type="domain" description="HTH iclR-type" evidence="5">
    <location>
        <begin position="45"/>
        <end position="107"/>
    </location>
</feature>
<keyword evidence="3" id="KW-0804">Transcription</keyword>
<dbReference type="InterPro" id="IPR036390">
    <property type="entry name" value="WH_DNA-bd_sf"/>
</dbReference>
<dbReference type="PANTHER" id="PTHR30136:SF33">
    <property type="entry name" value="TRANSCRIPTIONAL REGULATORY PROTEIN"/>
    <property type="match status" value="1"/>
</dbReference>
<name>A0A5D3WKC9_9BACT</name>
<evidence type="ECO:0000256" key="1">
    <source>
        <dbReference type="ARBA" id="ARBA00023015"/>
    </source>
</evidence>
<dbReference type="SMART" id="SM00346">
    <property type="entry name" value="HTH_ICLR"/>
    <property type="match status" value="1"/>
</dbReference>
<sequence>MSEQATDKLKLKGGPKSKDGRDDLVDRDYAFGIESEDAAQDRRFVTALARGLEVLRCFRPHDRHLGNQDIARRTGLPKPTVSRLTYTLTKMGYLYHDEKLGKYQLGTSVLSLGYSLLTNMEVLKIARPLMQELADYSHTVVSVGTRDRLGMIYLDGRHSTAATVSLRRVPGTRVPIATTAMGRALLCGLPEQERDQLLDHIRKRDEAAWPKHKAGIEQALRDYEERGFCFSIGDWRSDVNAVGVPMLPIAGCRLLSFNCAAPSFVLRPHMLEDDIGPRLVNMVRTIESEVARY</sequence>
<dbReference type="RefSeq" id="WP_148895323.1">
    <property type="nucleotide sequence ID" value="NZ_VNIB01000003.1"/>
</dbReference>
<evidence type="ECO:0000256" key="3">
    <source>
        <dbReference type="ARBA" id="ARBA00023163"/>
    </source>
</evidence>
<evidence type="ECO:0000259" key="5">
    <source>
        <dbReference type="PROSITE" id="PS51077"/>
    </source>
</evidence>
<dbReference type="EMBL" id="VNIB01000003">
    <property type="protein sequence ID" value="TYO99412.1"/>
    <property type="molecule type" value="Genomic_DNA"/>
</dbReference>
<dbReference type="Pfam" id="PF01614">
    <property type="entry name" value="IclR_C"/>
    <property type="match status" value="1"/>
</dbReference>
<dbReference type="GO" id="GO:0003700">
    <property type="term" value="F:DNA-binding transcription factor activity"/>
    <property type="evidence" value="ECO:0007669"/>
    <property type="project" value="TreeGrafter"/>
</dbReference>
<organism evidence="7 8">
    <name type="scientific">Geothermobacter ehrlichii</name>
    <dbReference type="NCBI Taxonomy" id="213224"/>
    <lineage>
        <taxon>Bacteria</taxon>
        <taxon>Pseudomonadati</taxon>
        <taxon>Thermodesulfobacteriota</taxon>
        <taxon>Desulfuromonadia</taxon>
        <taxon>Desulfuromonadales</taxon>
        <taxon>Geothermobacteraceae</taxon>
        <taxon>Geothermobacter</taxon>
    </lineage>
</organism>
<gene>
    <name evidence="7" type="ORF">EDC39_103258</name>
</gene>
<protein>
    <submittedName>
        <fullName evidence="7">IclR family transcriptional regulator</fullName>
    </submittedName>
</protein>
<dbReference type="PROSITE" id="PS51078">
    <property type="entry name" value="ICLR_ED"/>
    <property type="match status" value="1"/>
</dbReference>
<dbReference type="Pfam" id="PF09339">
    <property type="entry name" value="HTH_IclR"/>
    <property type="match status" value="1"/>
</dbReference>
<reference evidence="7 8" key="1">
    <citation type="submission" date="2019-07" db="EMBL/GenBank/DDBJ databases">
        <title>Genomic Encyclopedia of Type Strains, Phase IV (KMG-IV): sequencing the most valuable type-strain genomes for metagenomic binning, comparative biology and taxonomic classification.</title>
        <authorList>
            <person name="Goeker M."/>
        </authorList>
    </citation>
    <scope>NUCLEOTIDE SEQUENCE [LARGE SCALE GENOMIC DNA]</scope>
    <source>
        <strain evidence="7 8">SS015</strain>
    </source>
</reference>
<evidence type="ECO:0000313" key="8">
    <source>
        <dbReference type="Proteomes" id="UP000324159"/>
    </source>
</evidence>
<dbReference type="OrthoDB" id="5401369at2"/>
<dbReference type="InterPro" id="IPR050707">
    <property type="entry name" value="HTH_MetabolicPath_Reg"/>
</dbReference>
<dbReference type="GO" id="GO:0045892">
    <property type="term" value="P:negative regulation of DNA-templated transcription"/>
    <property type="evidence" value="ECO:0007669"/>
    <property type="project" value="TreeGrafter"/>
</dbReference>
<dbReference type="PROSITE" id="PS51077">
    <property type="entry name" value="HTH_ICLR"/>
    <property type="match status" value="1"/>
</dbReference>
<keyword evidence="2" id="KW-0238">DNA-binding</keyword>
<dbReference type="Gene3D" id="3.30.450.40">
    <property type="match status" value="1"/>
</dbReference>
<comment type="caution">
    <text evidence="7">The sequence shown here is derived from an EMBL/GenBank/DDBJ whole genome shotgun (WGS) entry which is preliminary data.</text>
</comment>
<feature type="domain" description="IclR-ED" evidence="6">
    <location>
        <begin position="108"/>
        <end position="292"/>
    </location>
</feature>
<dbReference type="Proteomes" id="UP000324159">
    <property type="component" value="Unassembled WGS sequence"/>
</dbReference>
<feature type="region of interest" description="Disordered" evidence="4">
    <location>
        <begin position="1"/>
        <end position="23"/>
    </location>
</feature>